<dbReference type="Proteomes" id="UP000326287">
    <property type="component" value="Chromosome"/>
</dbReference>
<dbReference type="KEGG" id="halc:EY643_02160"/>
<evidence type="ECO:0000313" key="1">
    <source>
        <dbReference type="EMBL" id="QFU74548.1"/>
    </source>
</evidence>
<accession>A0A5P9NHQ2</accession>
<sequence>MQMAIGQILLDELQRRWTDMFAALARGDDVAPAAGLRAEGLMEAAVLTGAADEAGIDRMLDAAHKAAKGESLAASLGDNWREFHHFPEIPLYMHRAPVVPSTPD</sequence>
<dbReference type="OrthoDB" id="5737974at2"/>
<dbReference type="EMBL" id="CP036422">
    <property type="protein sequence ID" value="QFU74548.1"/>
    <property type="molecule type" value="Genomic_DNA"/>
</dbReference>
<reference evidence="1 2" key="1">
    <citation type="submission" date="2019-02" db="EMBL/GenBank/DDBJ databases">
        <authorList>
            <person name="Li S.-H."/>
        </authorList>
    </citation>
    <scope>NUCLEOTIDE SEQUENCE [LARGE SCALE GENOMIC DNA]</scope>
    <source>
        <strain evidence="1 2">IMCC14385</strain>
    </source>
</reference>
<name>A0A5P9NHQ2_9GAMM</name>
<evidence type="ECO:0000313" key="2">
    <source>
        <dbReference type="Proteomes" id="UP000326287"/>
    </source>
</evidence>
<dbReference type="AlphaFoldDB" id="A0A5P9NHQ2"/>
<keyword evidence="2" id="KW-1185">Reference proteome</keyword>
<gene>
    <name evidence="1" type="ORF">EY643_02160</name>
</gene>
<organism evidence="1 2">
    <name type="scientific">Halioglobus maricola</name>
    <dbReference type="NCBI Taxonomy" id="2601894"/>
    <lineage>
        <taxon>Bacteria</taxon>
        <taxon>Pseudomonadati</taxon>
        <taxon>Pseudomonadota</taxon>
        <taxon>Gammaproteobacteria</taxon>
        <taxon>Cellvibrionales</taxon>
        <taxon>Halieaceae</taxon>
        <taxon>Halioglobus</taxon>
    </lineage>
</organism>
<protein>
    <submittedName>
        <fullName evidence="1">Uncharacterized protein</fullName>
    </submittedName>
</protein>
<proteinExistence type="predicted"/>